<sequence>MAVKTHLGFFIFTMVGCIIMVPVSSKTTHIVGDSFGWSLPNNPEFYKEWAKNRNFVVGDLLIFQYHPGLNTVVQVNKEDYDNCSIKNTINSYVRGNSSFTLDKPGDYFFISSVGKHCEAGEKLSITVSQGKLQSSSI</sequence>
<keyword evidence="6" id="KW-0325">Glycoprotein</keyword>
<evidence type="ECO:0000256" key="4">
    <source>
        <dbReference type="ARBA" id="ARBA00023136"/>
    </source>
</evidence>
<dbReference type="SUPFAM" id="SSF49503">
    <property type="entry name" value="Cupredoxins"/>
    <property type="match status" value="1"/>
</dbReference>
<dbReference type="Proteomes" id="UP001367508">
    <property type="component" value="Unassembled WGS sequence"/>
</dbReference>
<dbReference type="PROSITE" id="PS51257">
    <property type="entry name" value="PROKAR_LIPOPROTEIN"/>
    <property type="match status" value="1"/>
</dbReference>
<dbReference type="EMBL" id="JAYMYQ010000001">
    <property type="protein sequence ID" value="KAK7358545.1"/>
    <property type="molecule type" value="Genomic_DNA"/>
</dbReference>
<dbReference type="GO" id="GO:0005886">
    <property type="term" value="C:plasma membrane"/>
    <property type="evidence" value="ECO:0007669"/>
    <property type="project" value="TreeGrafter"/>
</dbReference>
<keyword evidence="5" id="KW-1015">Disulfide bond</keyword>
<dbReference type="FunFam" id="2.60.40.420:FF:000034">
    <property type="entry name" value="Cupredoxin superfamily protein"/>
    <property type="match status" value="1"/>
</dbReference>
<feature type="domain" description="Phytocyanin" evidence="10">
    <location>
        <begin position="27"/>
        <end position="129"/>
    </location>
</feature>
<dbReference type="AlphaFoldDB" id="A0AAN9MPH1"/>
<evidence type="ECO:0000256" key="8">
    <source>
        <dbReference type="ARBA" id="ARBA00037626"/>
    </source>
</evidence>
<accession>A0AAN9MPH1</accession>
<dbReference type="GO" id="GO:0009055">
    <property type="term" value="F:electron transfer activity"/>
    <property type="evidence" value="ECO:0007669"/>
    <property type="project" value="InterPro"/>
</dbReference>
<dbReference type="Pfam" id="PF02298">
    <property type="entry name" value="Cu_bind_like"/>
    <property type="match status" value="1"/>
</dbReference>
<comment type="caution">
    <text evidence="11">The sequence shown here is derived from an EMBL/GenBank/DDBJ whole genome shotgun (WGS) entry which is preliminary data.</text>
</comment>
<keyword evidence="2" id="KW-0536">Nodulation</keyword>
<keyword evidence="3" id="KW-0732">Signal</keyword>
<gene>
    <name evidence="11" type="ORF">VNO77_00478</name>
</gene>
<comment type="subcellular location">
    <subcellularLocation>
        <location evidence="1">Endomembrane system</location>
    </subcellularLocation>
</comment>
<dbReference type="PANTHER" id="PTHR33021:SF264">
    <property type="entry name" value="OS05G0570900 PROTEIN"/>
    <property type="match status" value="1"/>
</dbReference>
<evidence type="ECO:0000256" key="2">
    <source>
        <dbReference type="ARBA" id="ARBA00022458"/>
    </source>
</evidence>
<protein>
    <recommendedName>
        <fullName evidence="10">Phytocyanin domain-containing protein</fullName>
    </recommendedName>
</protein>
<dbReference type="GO" id="GO:0012505">
    <property type="term" value="C:endomembrane system"/>
    <property type="evidence" value="ECO:0007669"/>
    <property type="project" value="UniProtKB-SubCell"/>
</dbReference>
<proteinExistence type="inferred from homology"/>
<evidence type="ECO:0000256" key="7">
    <source>
        <dbReference type="ARBA" id="ARBA00035011"/>
    </source>
</evidence>
<keyword evidence="9" id="KW-1133">Transmembrane helix</keyword>
<dbReference type="Gene3D" id="2.60.40.420">
    <property type="entry name" value="Cupredoxins - blue copper proteins"/>
    <property type="match status" value="1"/>
</dbReference>
<organism evidence="11 12">
    <name type="scientific">Canavalia gladiata</name>
    <name type="common">Sword bean</name>
    <name type="synonym">Dolichos gladiatus</name>
    <dbReference type="NCBI Taxonomy" id="3824"/>
    <lineage>
        <taxon>Eukaryota</taxon>
        <taxon>Viridiplantae</taxon>
        <taxon>Streptophyta</taxon>
        <taxon>Embryophyta</taxon>
        <taxon>Tracheophyta</taxon>
        <taxon>Spermatophyta</taxon>
        <taxon>Magnoliopsida</taxon>
        <taxon>eudicotyledons</taxon>
        <taxon>Gunneridae</taxon>
        <taxon>Pentapetalae</taxon>
        <taxon>rosids</taxon>
        <taxon>fabids</taxon>
        <taxon>Fabales</taxon>
        <taxon>Fabaceae</taxon>
        <taxon>Papilionoideae</taxon>
        <taxon>50 kb inversion clade</taxon>
        <taxon>NPAAA clade</taxon>
        <taxon>indigoferoid/millettioid clade</taxon>
        <taxon>Phaseoleae</taxon>
        <taxon>Canavalia</taxon>
    </lineage>
</organism>
<keyword evidence="9" id="KW-0812">Transmembrane</keyword>
<keyword evidence="12" id="KW-1185">Reference proteome</keyword>
<comment type="function">
    <text evidence="8">May act as a carbohydrate transporter.</text>
</comment>
<dbReference type="InterPro" id="IPR039391">
    <property type="entry name" value="Phytocyanin-like"/>
</dbReference>
<evidence type="ECO:0000256" key="1">
    <source>
        <dbReference type="ARBA" id="ARBA00004308"/>
    </source>
</evidence>
<evidence type="ECO:0000256" key="3">
    <source>
        <dbReference type="ARBA" id="ARBA00022729"/>
    </source>
</evidence>
<reference evidence="11 12" key="1">
    <citation type="submission" date="2024-01" db="EMBL/GenBank/DDBJ databases">
        <title>The genomes of 5 underutilized Papilionoideae crops provide insights into root nodulation and disease resistanc.</title>
        <authorList>
            <person name="Jiang F."/>
        </authorList>
    </citation>
    <scope>NUCLEOTIDE SEQUENCE [LARGE SCALE GENOMIC DNA]</scope>
    <source>
        <strain evidence="11">LVBAO_FW01</strain>
        <tissue evidence="11">Leaves</tissue>
    </source>
</reference>
<dbReference type="InterPro" id="IPR003245">
    <property type="entry name" value="Phytocyanin_dom"/>
</dbReference>
<feature type="transmembrane region" description="Helical" evidence="9">
    <location>
        <begin position="7"/>
        <end position="25"/>
    </location>
</feature>
<evidence type="ECO:0000256" key="6">
    <source>
        <dbReference type="ARBA" id="ARBA00023180"/>
    </source>
</evidence>
<evidence type="ECO:0000256" key="5">
    <source>
        <dbReference type="ARBA" id="ARBA00023157"/>
    </source>
</evidence>
<name>A0AAN9MPH1_CANGL</name>
<keyword evidence="4 9" id="KW-0472">Membrane</keyword>
<dbReference type="PANTHER" id="PTHR33021">
    <property type="entry name" value="BLUE COPPER PROTEIN"/>
    <property type="match status" value="1"/>
</dbReference>
<dbReference type="PROSITE" id="PS51485">
    <property type="entry name" value="PHYTOCYANIN"/>
    <property type="match status" value="1"/>
</dbReference>
<evidence type="ECO:0000313" key="11">
    <source>
        <dbReference type="EMBL" id="KAK7358545.1"/>
    </source>
</evidence>
<evidence type="ECO:0000256" key="9">
    <source>
        <dbReference type="SAM" id="Phobius"/>
    </source>
</evidence>
<evidence type="ECO:0000259" key="10">
    <source>
        <dbReference type="PROSITE" id="PS51485"/>
    </source>
</evidence>
<comment type="similarity">
    <text evidence="7">Belongs to the early nodulin-like (ENODL) family.</text>
</comment>
<dbReference type="GO" id="GO:0009877">
    <property type="term" value="P:nodulation"/>
    <property type="evidence" value="ECO:0007669"/>
    <property type="project" value="UniProtKB-KW"/>
</dbReference>
<evidence type="ECO:0000313" key="12">
    <source>
        <dbReference type="Proteomes" id="UP001367508"/>
    </source>
</evidence>
<dbReference type="InterPro" id="IPR008972">
    <property type="entry name" value="Cupredoxin"/>
</dbReference>